<name>A0A914PGV9_9BILA</name>
<proteinExistence type="predicted"/>
<dbReference type="Proteomes" id="UP000887578">
    <property type="component" value="Unplaced"/>
</dbReference>
<feature type="region of interest" description="Disordered" evidence="1">
    <location>
        <begin position="174"/>
        <end position="197"/>
    </location>
</feature>
<dbReference type="AlphaFoldDB" id="A0A914PGV9"/>
<keyword evidence="2" id="KW-1185">Reference proteome</keyword>
<evidence type="ECO:0000256" key="1">
    <source>
        <dbReference type="SAM" id="MobiDB-lite"/>
    </source>
</evidence>
<sequence>MVSIIFRKYPNIQHKVLASEIKLLCLPVSQMFEEMITMVLDSVQKLDTFGCKFGAHGRIVSVSTYGRRLLEDPKTDATTVYFAFGAEYHDLITDDPEIMDKASIPLLYVIALQPRFEEASRRKACAILRRKLVKVLGYYKAADRAKMPFPINIVEHAYCRDPTYFYYPADIKTDSGSEGKKKRIADEKRKIKLSKKR</sequence>
<evidence type="ECO:0000313" key="3">
    <source>
        <dbReference type="WBParaSite" id="PDA_v2.g17527.t1"/>
    </source>
</evidence>
<accession>A0A914PGV9</accession>
<dbReference type="WBParaSite" id="PDA_v2.g17527.t1">
    <property type="protein sequence ID" value="PDA_v2.g17527.t1"/>
    <property type="gene ID" value="PDA_v2.g17527"/>
</dbReference>
<feature type="compositionally biased region" description="Basic and acidic residues" evidence="1">
    <location>
        <begin position="174"/>
        <end position="189"/>
    </location>
</feature>
<organism evidence="2 3">
    <name type="scientific">Panagrolaimus davidi</name>
    <dbReference type="NCBI Taxonomy" id="227884"/>
    <lineage>
        <taxon>Eukaryota</taxon>
        <taxon>Metazoa</taxon>
        <taxon>Ecdysozoa</taxon>
        <taxon>Nematoda</taxon>
        <taxon>Chromadorea</taxon>
        <taxon>Rhabditida</taxon>
        <taxon>Tylenchina</taxon>
        <taxon>Panagrolaimomorpha</taxon>
        <taxon>Panagrolaimoidea</taxon>
        <taxon>Panagrolaimidae</taxon>
        <taxon>Panagrolaimus</taxon>
    </lineage>
</organism>
<protein>
    <submittedName>
        <fullName evidence="3">Uncharacterized protein</fullName>
    </submittedName>
</protein>
<evidence type="ECO:0000313" key="2">
    <source>
        <dbReference type="Proteomes" id="UP000887578"/>
    </source>
</evidence>
<reference evidence="3" key="1">
    <citation type="submission" date="2022-11" db="UniProtKB">
        <authorList>
            <consortium name="WormBaseParasite"/>
        </authorList>
    </citation>
    <scope>IDENTIFICATION</scope>
</reference>